<comment type="caution">
    <text evidence="1">The sequence shown here is derived from an EMBL/GenBank/DDBJ whole genome shotgun (WGS) entry which is preliminary data.</text>
</comment>
<gene>
    <name evidence="1" type="ORF">IWQ57_004837</name>
</gene>
<sequence>NWRATTLASCAGSTATTQLRCRRTAGSHSCAACGLPVERRATILSRTWIPRYWRSSASTMRHRPLILAFLGLATAHPTSCSPRSRGSSCRTDRAAVRSPPTRKWARGGSIFPTCEMCTSDATLTGALRSRTPCFLQPWTRSALQAARYCSQQLRQCLCRLHGTWTSTWFADRAAPAVYLPPST</sequence>
<accession>A0ACC1JQE8</accession>
<reference evidence="1" key="1">
    <citation type="submission" date="2022-07" db="EMBL/GenBank/DDBJ databases">
        <title>Phylogenomic reconstructions and comparative analyses of Kickxellomycotina fungi.</title>
        <authorList>
            <person name="Reynolds N.K."/>
            <person name="Stajich J.E."/>
            <person name="Barry K."/>
            <person name="Grigoriev I.V."/>
            <person name="Crous P."/>
            <person name="Smith M.E."/>
        </authorList>
    </citation>
    <scope>NUCLEOTIDE SEQUENCE</scope>
    <source>
        <strain evidence="1">CBS 109366</strain>
    </source>
</reference>
<dbReference type="EMBL" id="JANBUJ010002057">
    <property type="protein sequence ID" value="KAJ2765283.1"/>
    <property type="molecule type" value="Genomic_DNA"/>
</dbReference>
<feature type="non-terminal residue" evidence="1">
    <location>
        <position position="1"/>
    </location>
</feature>
<name>A0ACC1JQE8_9FUNG</name>
<proteinExistence type="predicted"/>
<evidence type="ECO:0000313" key="1">
    <source>
        <dbReference type="EMBL" id="KAJ2765283.1"/>
    </source>
</evidence>
<keyword evidence="2" id="KW-1185">Reference proteome</keyword>
<feature type="non-terminal residue" evidence="1">
    <location>
        <position position="183"/>
    </location>
</feature>
<protein>
    <submittedName>
        <fullName evidence="1">Uncharacterized protein</fullName>
    </submittedName>
</protein>
<dbReference type="Proteomes" id="UP001140234">
    <property type="component" value="Unassembled WGS sequence"/>
</dbReference>
<organism evidence="1 2">
    <name type="scientific">Coemansia nantahalensis</name>
    <dbReference type="NCBI Taxonomy" id="2789366"/>
    <lineage>
        <taxon>Eukaryota</taxon>
        <taxon>Fungi</taxon>
        <taxon>Fungi incertae sedis</taxon>
        <taxon>Zoopagomycota</taxon>
        <taxon>Kickxellomycotina</taxon>
        <taxon>Kickxellomycetes</taxon>
        <taxon>Kickxellales</taxon>
        <taxon>Kickxellaceae</taxon>
        <taxon>Coemansia</taxon>
    </lineage>
</organism>
<evidence type="ECO:0000313" key="2">
    <source>
        <dbReference type="Proteomes" id="UP001140234"/>
    </source>
</evidence>